<evidence type="ECO:0008006" key="3">
    <source>
        <dbReference type="Google" id="ProtNLM"/>
    </source>
</evidence>
<dbReference type="InterPro" id="IPR038056">
    <property type="entry name" value="YjbR-like_sf"/>
</dbReference>
<dbReference type="Gene3D" id="3.90.1150.30">
    <property type="match status" value="1"/>
</dbReference>
<dbReference type="AlphaFoldDB" id="A0A1C4XFJ8"/>
<gene>
    <name evidence="1" type="ORF">GA0074695_3252</name>
</gene>
<protein>
    <recommendedName>
        <fullName evidence="3">YjbR protein</fullName>
    </recommendedName>
</protein>
<dbReference type="InterPro" id="IPR058532">
    <property type="entry name" value="YjbR/MT2646/Rv2570-like"/>
</dbReference>
<sequence>MTSEEVDLLDRVRAICAAFPQVTERLSHGTPTWFVNGRKSFVQLWPDGHHRDEFPHLWCAGPPGAQEALLAANPEVFFRPPYVGHRGWVGVRLDPGASWAEVAELCEDAYRAVAPGRLIAQLDARPQARAENVGGAA</sequence>
<dbReference type="Proteomes" id="UP000198242">
    <property type="component" value="Chromosome I"/>
</dbReference>
<dbReference type="SUPFAM" id="SSF142906">
    <property type="entry name" value="YjbR-like"/>
    <property type="match status" value="1"/>
</dbReference>
<evidence type="ECO:0000313" key="2">
    <source>
        <dbReference type="Proteomes" id="UP000198242"/>
    </source>
</evidence>
<reference evidence="2" key="1">
    <citation type="submission" date="2016-06" db="EMBL/GenBank/DDBJ databases">
        <authorList>
            <person name="Varghese N."/>
            <person name="Submissions Spin"/>
        </authorList>
    </citation>
    <scope>NUCLEOTIDE SEQUENCE [LARGE SCALE GENOMIC DNA]</scope>
    <source>
        <strain evidence="2">DSM 43909</strain>
    </source>
</reference>
<dbReference type="EMBL" id="LT607411">
    <property type="protein sequence ID" value="SCF07122.1"/>
    <property type="molecule type" value="Genomic_DNA"/>
</dbReference>
<name>A0A1C4XFJ8_MICVI</name>
<dbReference type="Pfam" id="PF04237">
    <property type="entry name" value="YjbR"/>
    <property type="match status" value="1"/>
</dbReference>
<organism evidence="1 2">
    <name type="scientific">Micromonospora viridifaciens</name>
    <dbReference type="NCBI Taxonomy" id="1881"/>
    <lineage>
        <taxon>Bacteria</taxon>
        <taxon>Bacillati</taxon>
        <taxon>Actinomycetota</taxon>
        <taxon>Actinomycetes</taxon>
        <taxon>Micromonosporales</taxon>
        <taxon>Micromonosporaceae</taxon>
        <taxon>Micromonospora</taxon>
    </lineage>
</organism>
<dbReference type="RefSeq" id="WP_231934580.1">
    <property type="nucleotide sequence ID" value="NZ_LT607411.1"/>
</dbReference>
<accession>A0A1C4XFJ8</accession>
<proteinExistence type="predicted"/>
<evidence type="ECO:0000313" key="1">
    <source>
        <dbReference type="EMBL" id="SCF07122.1"/>
    </source>
</evidence>
<keyword evidence="2" id="KW-1185">Reference proteome</keyword>